<keyword evidence="1" id="KW-0677">Repeat</keyword>
<evidence type="ECO:0000256" key="3">
    <source>
        <dbReference type="PROSITE-ProRule" id="PRU00339"/>
    </source>
</evidence>
<dbReference type="PROSITE" id="PS51257">
    <property type="entry name" value="PROKAR_LIPOPROTEIN"/>
    <property type="match status" value="1"/>
</dbReference>
<dbReference type="SMART" id="SM00028">
    <property type="entry name" value="TPR"/>
    <property type="match status" value="14"/>
</dbReference>
<comment type="caution">
    <text evidence="4">The sequence shown here is derived from an EMBL/GenBank/DDBJ whole genome shotgun (WGS) entry which is preliminary data.</text>
</comment>
<organism evidence="4 5">
    <name type="scientific">Pseudoduganella guangdongensis</name>
    <dbReference type="NCBI Taxonomy" id="2692179"/>
    <lineage>
        <taxon>Bacteria</taxon>
        <taxon>Pseudomonadati</taxon>
        <taxon>Pseudomonadota</taxon>
        <taxon>Betaproteobacteria</taxon>
        <taxon>Burkholderiales</taxon>
        <taxon>Oxalobacteraceae</taxon>
        <taxon>Telluria group</taxon>
        <taxon>Pseudoduganella</taxon>
    </lineage>
</organism>
<dbReference type="Pfam" id="PF14559">
    <property type="entry name" value="TPR_19"/>
    <property type="match status" value="4"/>
</dbReference>
<dbReference type="InterPro" id="IPR011990">
    <property type="entry name" value="TPR-like_helical_dom_sf"/>
</dbReference>
<keyword evidence="5" id="KW-1185">Reference proteome</keyword>
<feature type="repeat" description="TPR" evidence="3">
    <location>
        <begin position="462"/>
        <end position="495"/>
    </location>
</feature>
<reference evidence="4 5" key="1">
    <citation type="submission" date="2019-12" db="EMBL/GenBank/DDBJ databases">
        <title>Novel species isolated from a subtropical stream in China.</title>
        <authorList>
            <person name="Lu H."/>
        </authorList>
    </citation>
    <scope>NUCLEOTIDE SEQUENCE [LARGE SCALE GENOMIC DNA]</scope>
    <source>
        <strain evidence="4 5">DS3</strain>
    </source>
</reference>
<dbReference type="RefSeq" id="WP_161026916.1">
    <property type="nucleotide sequence ID" value="NZ_WWCJ01000012.1"/>
</dbReference>
<gene>
    <name evidence="4" type="primary">prsT</name>
    <name evidence="4" type="ORF">GTP41_17800</name>
</gene>
<dbReference type="AlphaFoldDB" id="A0A6N9HJW2"/>
<dbReference type="Pfam" id="PF13432">
    <property type="entry name" value="TPR_16"/>
    <property type="match status" value="3"/>
</dbReference>
<accession>A0A6N9HJW2</accession>
<dbReference type="Gene3D" id="1.25.40.10">
    <property type="entry name" value="Tetratricopeptide repeat domain"/>
    <property type="match status" value="6"/>
</dbReference>
<proteinExistence type="predicted"/>
<evidence type="ECO:0000256" key="1">
    <source>
        <dbReference type="ARBA" id="ARBA00022737"/>
    </source>
</evidence>
<dbReference type="PANTHER" id="PTHR45586:SF1">
    <property type="entry name" value="LIPOPOLYSACCHARIDE ASSEMBLY PROTEIN B"/>
    <property type="match status" value="1"/>
</dbReference>
<dbReference type="InterPro" id="IPR019734">
    <property type="entry name" value="TPR_rpt"/>
</dbReference>
<dbReference type="PANTHER" id="PTHR45586">
    <property type="entry name" value="TPR REPEAT-CONTAINING PROTEIN PA4667"/>
    <property type="match status" value="1"/>
</dbReference>
<dbReference type="InterPro" id="IPR051012">
    <property type="entry name" value="CellSynth/LPSAsmb/PSIAsmb"/>
</dbReference>
<dbReference type="InterPro" id="IPR014266">
    <property type="entry name" value="PEP-CTERM_TPR_PrsT"/>
</dbReference>
<evidence type="ECO:0000313" key="4">
    <source>
        <dbReference type="EMBL" id="MYN03951.1"/>
    </source>
</evidence>
<sequence>MSHRITCAAALTLVALVACQRMQPSEDLLRDARQAHGRGEDRAAVIHLKNLLQHEPGHGAARRLLGELHLAQGDPSAAEKELRRALALGQPRPEVLPLLVRALLAQAAHQGLLNELQAESATPAVLAWRGHAQLGLGKLDDAGQLYAQALHQQAGLGEAHLGQARLALRRSDAGGAYDIVERALAANPHDVDALRFKGDLLRSRGKPDVALAAYQAILAHDPNNVQAHADIAATQLQLGKPDLARQQLAAARKLQPGSLVVLYTQALLDFAEGKHKAALEQVQLVLRAAPGHMPSYLLAATIELATGTVGQARAHIQHYRQTLPNEAYALRLQAQCDLRDGKPQDALDLLEPALAAGSQDVDLLALAGEAAMRLGKHEKAGRWFGQASSLAPESSLLNAASGVSLLNQGQHGRAVEALELAARKDGAASRAGALLVMTHLRSRNFAQAMAQIRGMEAQGDNPAVQNLKGGVLLVSGDLAGARQAFSRALAIDPGHAPALDNLVELDLMEKKVPQARQRYQEALARHGTSLPLMMALARLEARVGNTPAALAVLERASSAHPDALAPAQALAALYLRNGETAKALVLAQRMQGSQPNQVAALDLLAQAAAAAGKHALTLDALQKLAVLQAANADLQLRIARTHMVLQQKPAALQAARKAIAVAPNREDALALASALLIDGRNFDDARKLARLAQQRQPAAAIGFKLEGDALLEEGKFEAAVAVYERGLDLQRSGPMLIALHRALHAAGRKEEAQRRMHEWLARQPADQPTRLYYASHLLQERDHAAARREYEVLLERDPDNVLALNDLAWALLQLKDPAALKPAERAYKLAPANPAVADTLAWILTESGKPARAVPLLKKALETAPTSADIRLHYAHALFRSGDKRGARQQCEQLLALPGFAHRAEVEGLLARL</sequence>
<dbReference type="EMBL" id="WWCJ01000012">
    <property type="protein sequence ID" value="MYN03951.1"/>
    <property type="molecule type" value="Genomic_DNA"/>
</dbReference>
<name>A0A6N9HJW2_9BURK</name>
<protein>
    <submittedName>
        <fullName evidence="4">PEP-CTERM system TPR-repeat protein PrsT</fullName>
    </submittedName>
</protein>
<dbReference type="SUPFAM" id="SSF48452">
    <property type="entry name" value="TPR-like"/>
    <property type="match status" value="4"/>
</dbReference>
<evidence type="ECO:0000313" key="5">
    <source>
        <dbReference type="Proteomes" id="UP000448575"/>
    </source>
</evidence>
<dbReference type="Proteomes" id="UP000448575">
    <property type="component" value="Unassembled WGS sequence"/>
</dbReference>
<evidence type="ECO:0000256" key="2">
    <source>
        <dbReference type="ARBA" id="ARBA00022803"/>
    </source>
</evidence>
<dbReference type="NCBIfam" id="TIGR02917">
    <property type="entry name" value="PEP_TPR_lipo"/>
    <property type="match status" value="1"/>
</dbReference>
<keyword evidence="2 3" id="KW-0802">TPR repeat</keyword>
<dbReference type="PROSITE" id="PS50005">
    <property type="entry name" value="TPR"/>
    <property type="match status" value="1"/>
</dbReference>